<organism evidence="2">
    <name type="scientific">marine sediment metagenome</name>
    <dbReference type="NCBI Taxonomy" id="412755"/>
    <lineage>
        <taxon>unclassified sequences</taxon>
        <taxon>metagenomes</taxon>
        <taxon>ecological metagenomes</taxon>
    </lineage>
</organism>
<feature type="non-terminal residue" evidence="2">
    <location>
        <position position="1"/>
    </location>
</feature>
<evidence type="ECO:0000313" key="2">
    <source>
        <dbReference type="EMBL" id="GAG04566.1"/>
    </source>
</evidence>
<name>X0VVL0_9ZZZZ</name>
<accession>X0VVL0</accession>
<protein>
    <submittedName>
        <fullName evidence="2">Uncharacterized protein</fullName>
    </submittedName>
</protein>
<evidence type="ECO:0000256" key="1">
    <source>
        <dbReference type="SAM" id="MobiDB-lite"/>
    </source>
</evidence>
<dbReference type="AlphaFoldDB" id="X0VVL0"/>
<gene>
    <name evidence="2" type="ORF">S01H1_38372</name>
</gene>
<proteinExistence type="predicted"/>
<feature type="region of interest" description="Disordered" evidence="1">
    <location>
        <begin position="1"/>
        <end position="20"/>
    </location>
</feature>
<comment type="caution">
    <text evidence="2">The sequence shown here is derived from an EMBL/GenBank/DDBJ whole genome shotgun (WGS) entry which is preliminary data.</text>
</comment>
<reference evidence="2" key="1">
    <citation type="journal article" date="2014" name="Front. Microbiol.">
        <title>High frequency of phylogenetically diverse reductive dehalogenase-homologous genes in deep subseafloor sedimentary metagenomes.</title>
        <authorList>
            <person name="Kawai M."/>
            <person name="Futagami T."/>
            <person name="Toyoda A."/>
            <person name="Takaki Y."/>
            <person name="Nishi S."/>
            <person name="Hori S."/>
            <person name="Arai W."/>
            <person name="Tsubouchi T."/>
            <person name="Morono Y."/>
            <person name="Uchiyama I."/>
            <person name="Ito T."/>
            <person name="Fujiyama A."/>
            <person name="Inagaki F."/>
            <person name="Takami H."/>
        </authorList>
    </citation>
    <scope>NUCLEOTIDE SEQUENCE</scope>
    <source>
        <strain evidence="2">Expedition CK06-06</strain>
    </source>
</reference>
<dbReference type="EMBL" id="BARS01024155">
    <property type="protein sequence ID" value="GAG04566.1"/>
    <property type="molecule type" value="Genomic_DNA"/>
</dbReference>
<sequence length="48" mass="5475">RIDLMSMRATSLSPEKRDALEEEERRLRAMRTELSEAIAAALGQYLVP</sequence>